<feature type="chain" id="PRO_5016280750" evidence="1">
    <location>
        <begin position="23"/>
        <end position="152"/>
    </location>
</feature>
<evidence type="ECO:0000313" key="3">
    <source>
        <dbReference type="Proteomes" id="UP000282483"/>
    </source>
</evidence>
<sequence length="152" mass="17496">MKCSSLFISSLFFLFIISPGFATTCPSPEKVHSAIEKFEVYLNGGSTNKGTNFMNKNINSKNKILFYFGSLESFKGAFYQEKTKDIKKSSLTCTYIFYDHNYFNLKLRDIDADAVDVTKFNKKYWKNFYGPGLYSCENNVSTNNCKFTLKNE</sequence>
<accession>A0A2Z5UUB2</accession>
<gene>
    <name evidence="2" type="ORF">RVIR1_06280</name>
</gene>
<reference evidence="2 3" key="1">
    <citation type="submission" date="2017-03" db="EMBL/GenBank/DDBJ databases">
        <title>The genome sequence of Candidatus Rickettsiella viridis.</title>
        <authorList>
            <person name="Nikoh N."/>
            <person name="Tsuchida T."/>
            <person name="Yamaguchi K."/>
            <person name="Maeda T."/>
            <person name="Shigenobu S."/>
            <person name="Fukatsu T."/>
        </authorList>
    </citation>
    <scope>NUCLEOTIDE SEQUENCE [LARGE SCALE GENOMIC DNA]</scope>
    <source>
        <strain evidence="2 3">Ap-RA04</strain>
    </source>
</reference>
<dbReference type="EMBL" id="AP018005">
    <property type="protein sequence ID" value="BBB15129.1"/>
    <property type="molecule type" value="Genomic_DNA"/>
</dbReference>
<dbReference type="AlphaFoldDB" id="A0A2Z5UUB2"/>
<organism evidence="2 3">
    <name type="scientific">Candidatus Rickettsiella viridis</name>
    <dbReference type="NCBI Taxonomy" id="676208"/>
    <lineage>
        <taxon>Bacteria</taxon>
        <taxon>Pseudomonadati</taxon>
        <taxon>Pseudomonadota</taxon>
        <taxon>Gammaproteobacteria</taxon>
        <taxon>Legionellales</taxon>
        <taxon>Coxiellaceae</taxon>
        <taxon>Rickettsiella</taxon>
    </lineage>
</organism>
<dbReference type="Proteomes" id="UP000282483">
    <property type="component" value="Chromosome"/>
</dbReference>
<feature type="signal peptide" evidence="1">
    <location>
        <begin position="1"/>
        <end position="22"/>
    </location>
</feature>
<protein>
    <submittedName>
        <fullName evidence="2">Uncharacterized protein</fullName>
    </submittedName>
</protein>
<keyword evidence="3" id="KW-1185">Reference proteome</keyword>
<evidence type="ECO:0000256" key="1">
    <source>
        <dbReference type="SAM" id="SignalP"/>
    </source>
</evidence>
<dbReference type="KEGG" id="rvi:RVIR1_06280"/>
<dbReference type="RefSeq" id="WP_126322614.1">
    <property type="nucleotide sequence ID" value="NZ_AP018005.1"/>
</dbReference>
<proteinExistence type="predicted"/>
<keyword evidence="1" id="KW-0732">Signal</keyword>
<evidence type="ECO:0000313" key="2">
    <source>
        <dbReference type="EMBL" id="BBB15129.1"/>
    </source>
</evidence>
<name>A0A2Z5UUB2_9COXI</name>